<feature type="compositionally biased region" description="Basic and acidic residues" evidence="4">
    <location>
        <begin position="277"/>
        <end position="310"/>
    </location>
</feature>
<dbReference type="STRING" id="61424.A0A2T9YH36"/>
<evidence type="ECO:0000256" key="2">
    <source>
        <dbReference type="ARBA" id="ARBA00023054"/>
    </source>
</evidence>
<evidence type="ECO:0000256" key="1">
    <source>
        <dbReference type="ARBA" id="ARBA00010126"/>
    </source>
</evidence>
<evidence type="ECO:0000256" key="4">
    <source>
        <dbReference type="SAM" id="MobiDB-lite"/>
    </source>
</evidence>
<accession>A0A2T9YH36</accession>
<dbReference type="PANTHER" id="PTHR47845:SF1">
    <property type="entry name" value="NUCLEAR SPECKLE SPLICING REGULATORY PROTEIN 1 HOMOLOG"/>
    <property type="match status" value="1"/>
</dbReference>
<keyword evidence="7" id="KW-1185">Reference proteome</keyword>
<keyword evidence="2 3" id="KW-0175">Coiled coil</keyword>
<reference evidence="6 7" key="1">
    <citation type="journal article" date="2018" name="MBio">
        <title>Comparative Genomics Reveals the Core Gene Toolbox for the Fungus-Insect Symbiosis.</title>
        <authorList>
            <person name="Wang Y."/>
            <person name="Stata M."/>
            <person name="Wang W."/>
            <person name="Stajich J.E."/>
            <person name="White M.M."/>
            <person name="Moncalvo J.M."/>
        </authorList>
    </citation>
    <scope>NUCLEOTIDE SEQUENCE [LARGE SCALE GENOMIC DNA]</scope>
    <source>
        <strain evidence="6 7">AUS-77-4</strain>
    </source>
</reference>
<evidence type="ECO:0000256" key="3">
    <source>
        <dbReference type="SAM" id="Coils"/>
    </source>
</evidence>
<dbReference type="GO" id="GO:0000381">
    <property type="term" value="P:regulation of alternative mRNA splicing, via spliceosome"/>
    <property type="evidence" value="ECO:0007669"/>
    <property type="project" value="InterPro"/>
</dbReference>
<evidence type="ECO:0000313" key="7">
    <source>
        <dbReference type="Proteomes" id="UP000245699"/>
    </source>
</evidence>
<feature type="coiled-coil region" evidence="3">
    <location>
        <begin position="81"/>
        <end position="129"/>
    </location>
</feature>
<dbReference type="OrthoDB" id="446635at2759"/>
<dbReference type="InterPro" id="IPR018612">
    <property type="entry name" value="NSRP1_N"/>
</dbReference>
<organism evidence="6 7">
    <name type="scientific">Furculomyces boomerangus</name>
    <dbReference type="NCBI Taxonomy" id="61424"/>
    <lineage>
        <taxon>Eukaryota</taxon>
        <taxon>Fungi</taxon>
        <taxon>Fungi incertae sedis</taxon>
        <taxon>Zoopagomycota</taxon>
        <taxon>Kickxellomycotina</taxon>
        <taxon>Harpellomycetes</taxon>
        <taxon>Harpellales</taxon>
        <taxon>Harpellaceae</taxon>
        <taxon>Furculomyces</taxon>
    </lineage>
</organism>
<comment type="caution">
    <text evidence="6">The sequence shown here is derived from an EMBL/GenBank/DDBJ whole genome shotgun (WGS) entry which is preliminary data.</text>
</comment>
<dbReference type="AlphaFoldDB" id="A0A2T9YH36"/>
<gene>
    <name evidence="6" type="ORF">BB559_004063</name>
</gene>
<comment type="similarity">
    <text evidence="1">Belongs to the NSRP1 family.</text>
</comment>
<sequence>MKKHSVPGIGLKYGLNVPEKKKTAPKGNISHLFGNDSAERSNGSQEKKLLGNTSTTISKSIFSKLDYDEQDANIYAYDEVYDKMKNKSIVLNEEKDEEEKKPKYIASLMKSAETRKLDLERSKQKLILREREAENGKFGDKEKFVTQAYKDQLETFKRMEEMDRKKESEELSNPHAMASFYSNVLEESEKAKMAAINVKLSTKSTKNNSREQESEDNDIDSKELISAARARGEDVILNIDSQVVDKRQLLVSGLNIPTKKQHYNATSKKSSSSSSRYDQKKQHRYNDENYKNEGRKTDRYKNQSEKHRYENPTSKYNLEKNEIKDTKNLVESDEVKLIEQKLKRKNNEDSISAAKQRYLERKKKQLDGNV</sequence>
<proteinExistence type="inferred from homology"/>
<evidence type="ECO:0000313" key="6">
    <source>
        <dbReference type="EMBL" id="PVU91594.1"/>
    </source>
</evidence>
<dbReference type="EMBL" id="MBFT01000407">
    <property type="protein sequence ID" value="PVU91594.1"/>
    <property type="molecule type" value="Genomic_DNA"/>
</dbReference>
<feature type="compositionally biased region" description="Basic and acidic residues" evidence="4">
    <location>
        <begin position="317"/>
        <end position="330"/>
    </location>
</feature>
<dbReference type="Pfam" id="PF09745">
    <property type="entry name" value="NSRP1_N"/>
    <property type="match status" value="1"/>
</dbReference>
<protein>
    <recommendedName>
        <fullName evidence="5">Nuclear speckle splicing regulatory protein 1 N-terminal domain-containing protein</fullName>
    </recommendedName>
</protein>
<dbReference type="PANTHER" id="PTHR47845">
    <property type="entry name" value="NUCLEAR SPECKLE SPLICING REGULATORY PROTEIN 1 HOMOLOG"/>
    <property type="match status" value="1"/>
</dbReference>
<evidence type="ECO:0000259" key="5">
    <source>
        <dbReference type="Pfam" id="PF09745"/>
    </source>
</evidence>
<name>A0A2T9YH36_9FUNG</name>
<feature type="region of interest" description="Disordered" evidence="4">
    <location>
        <begin position="1"/>
        <end position="50"/>
    </location>
</feature>
<feature type="region of interest" description="Disordered" evidence="4">
    <location>
        <begin position="261"/>
        <end position="330"/>
    </location>
</feature>
<feature type="domain" description="Nuclear speckle splicing regulatory protein 1 N-terminal" evidence="5">
    <location>
        <begin position="68"/>
        <end position="171"/>
    </location>
</feature>
<dbReference type="InterPro" id="IPR053246">
    <property type="entry name" value="NS_splicing_regulatory_protein"/>
</dbReference>
<dbReference type="Proteomes" id="UP000245699">
    <property type="component" value="Unassembled WGS sequence"/>
</dbReference>